<protein>
    <submittedName>
        <fullName evidence="1">Uncharacterized protein</fullName>
    </submittedName>
</protein>
<gene>
    <name evidence="1" type="ORF">AMTR_s00068p00108700</name>
</gene>
<dbReference type="Gramene" id="ERN20423">
    <property type="protein sequence ID" value="ERN20423"/>
    <property type="gene ID" value="AMTR_s00068p00108700"/>
</dbReference>
<proteinExistence type="predicted"/>
<dbReference type="HOGENOM" id="CLU_2064646_0_0_1"/>
<dbReference type="Proteomes" id="UP000017836">
    <property type="component" value="Unassembled WGS sequence"/>
</dbReference>
<dbReference type="EMBL" id="KI392059">
    <property type="protein sequence ID" value="ERN20423.1"/>
    <property type="molecule type" value="Genomic_DNA"/>
</dbReference>
<organism evidence="1 2">
    <name type="scientific">Amborella trichopoda</name>
    <dbReference type="NCBI Taxonomy" id="13333"/>
    <lineage>
        <taxon>Eukaryota</taxon>
        <taxon>Viridiplantae</taxon>
        <taxon>Streptophyta</taxon>
        <taxon>Embryophyta</taxon>
        <taxon>Tracheophyta</taxon>
        <taxon>Spermatophyta</taxon>
        <taxon>Magnoliopsida</taxon>
        <taxon>Amborellales</taxon>
        <taxon>Amborellaceae</taxon>
        <taxon>Amborella</taxon>
    </lineage>
</organism>
<sequence length="119" mass="13059">MYRGRRTILRAMRVRLTRTTWVQTWMKRTKSCCAVSFSLTLEKKLAGQLQDERPAEVPIDRASPLRLPLSFDIGGGGDGAVGGVVRSSAVQTSSNKIENLQFGDHTAVTQLVVIGSLNK</sequence>
<name>U5DIL8_AMBTC</name>
<keyword evidence="2" id="KW-1185">Reference proteome</keyword>
<reference evidence="2" key="1">
    <citation type="journal article" date="2013" name="Science">
        <title>The Amborella genome and the evolution of flowering plants.</title>
        <authorList>
            <consortium name="Amborella Genome Project"/>
        </authorList>
    </citation>
    <scope>NUCLEOTIDE SEQUENCE [LARGE SCALE GENOMIC DNA]</scope>
</reference>
<dbReference type="AlphaFoldDB" id="U5DIL8"/>
<accession>U5DIL8</accession>
<evidence type="ECO:0000313" key="1">
    <source>
        <dbReference type="EMBL" id="ERN20423.1"/>
    </source>
</evidence>
<evidence type="ECO:0000313" key="2">
    <source>
        <dbReference type="Proteomes" id="UP000017836"/>
    </source>
</evidence>